<comment type="caution">
    <text evidence="1">The sequence shown here is derived from an EMBL/GenBank/DDBJ whole genome shotgun (WGS) entry which is preliminary data.</text>
</comment>
<dbReference type="Proteomes" id="UP001221757">
    <property type="component" value="Unassembled WGS sequence"/>
</dbReference>
<proteinExistence type="predicted"/>
<sequence length="86" mass="8960">MRCANSLVSSCSLDSFLPGSCQLRLTFPSPFLALDLCPRAYPPCFDPSAHAHAALLDPSATPTPTPTPALTRTLALLSPAIAPALL</sequence>
<reference evidence="1" key="1">
    <citation type="submission" date="2023-03" db="EMBL/GenBank/DDBJ databases">
        <title>Massive genome expansion in bonnet fungi (Mycena s.s.) driven by repeated elements and novel gene families across ecological guilds.</title>
        <authorList>
            <consortium name="Lawrence Berkeley National Laboratory"/>
            <person name="Harder C.B."/>
            <person name="Miyauchi S."/>
            <person name="Viragh M."/>
            <person name="Kuo A."/>
            <person name="Thoen E."/>
            <person name="Andreopoulos B."/>
            <person name="Lu D."/>
            <person name="Skrede I."/>
            <person name="Drula E."/>
            <person name="Henrissat B."/>
            <person name="Morin E."/>
            <person name="Kohler A."/>
            <person name="Barry K."/>
            <person name="LaButti K."/>
            <person name="Morin E."/>
            <person name="Salamov A."/>
            <person name="Lipzen A."/>
            <person name="Mereny Z."/>
            <person name="Hegedus B."/>
            <person name="Baldrian P."/>
            <person name="Stursova M."/>
            <person name="Weitz H."/>
            <person name="Taylor A."/>
            <person name="Grigoriev I.V."/>
            <person name="Nagy L.G."/>
            <person name="Martin F."/>
            <person name="Kauserud H."/>
        </authorList>
    </citation>
    <scope>NUCLEOTIDE SEQUENCE</scope>
    <source>
        <strain evidence="1">CBHHK067</strain>
    </source>
</reference>
<keyword evidence="2" id="KW-1185">Reference proteome</keyword>
<gene>
    <name evidence="1" type="ORF">B0H17DRAFT_1206335</name>
</gene>
<protein>
    <submittedName>
        <fullName evidence="1">Uncharacterized protein</fullName>
    </submittedName>
</protein>
<dbReference type="EMBL" id="JARKIE010000127">
    <property type="protein sequence ID" value="KAJ7679819.1"/>
    <property type="molecule type" value="Genomic_DNA"/>
</dbReference>
<name>A0AAD7D586_MYCRO</name>
<evidence type="ECO:0000313" key="1">
    <source>
        <dbReference type="EMBL" id="KAJ7679819.1"/>
    </source>
</evidence>
<dbReference type="AlphaFoldDB" id="A0AAD7D586"/>
<accession>A0AAD7D586</accession>
<organism evidence="1 2">
    <name type="scientific">Mycena rosella</name>
    <name type="common">Pink bonnet</name>
    <name type="synonym">Agaricus rosellus</name>
    <dbReference type="NCBI Taxonomy" id="1033263"/>
    <lineage>
        <taxon>Eukaryota</taxon>
        <taxon>Fungi</taxon>
        <taxon>Dikarya</taxon>
        <taxon>Basidiomycota</taxon>
        <taxon>Agaricomycotina</taxon>
        <taxon>Agaricomycetes</taxon>
        <taxon>Agaricomycetidae</taxon>
        <taxon>Agaricales</taxon>
        <taxon>Marasmiineae</taxon>
        <taxon>Mycenaceae</taxon>
        <taxon>Mycena</taxon>
    </lineage>
</organism>
<evidence type="ECO:0000313" key="2">
    <source>
        <dbReference type="Proteomes" id="UP001221757"/>
    </source>
</evidence>